<evidence type="ECO:0000256" key="1">
    <source>
        <dbReference type="SAM" id="SignalP"/>
    </source>
</evidence>
<keyword evidence="3" id="KW-1185">Reference proteome</keyword>
<feature type="chain" id="PRO_5025674184" evidence="1">
    <location>
        <begin position="27"/>
        <end position="127"/>
    </location>
</feature>
<evidence type="ECO:0000313" key="3">
    <source>
        <dbReference type="Proteomes" id="UP000485058"/>
    </source>
</evidence>
<reference evidence="2 3" key="1">
    <citation type="submission" date="2020-02" db="EMBL/GenBank/DDBJ databases">
        <title>Draft genome sequence of Haematococcus lacustris strain NIES-144.</title>
        <authorList>
            <person name="Morimoto D."/>
            <person name="Nakagawa S."/>
            <person name="Yoshida T."/>
            <person name="Sawayama S."/>
        </authorList>
    </citation>
    <scope>NUCLEOTIDE SEQUENCE [LARGE SCALE GENOMIC DNA]</scope>
    <source>
        <strain evidence="2 3">NIES-144</strain>
    </source>
</reference>
<dbReference type="AlphaFoldDB" id="A0A699ZAM1"/>
<name>A0A699ZAM1_HAELA</name>
<organism evidence="2 3">
    <name type="scientific">Haematococcus lacustris</name>
    <name type="common">Green alga</name>
    <name type="synonym">Haematococcus pluvialis</name>
    <dbReference type="NCBI Taxonomy" id="44745"/>
    <lineage>
        <taxon>Eukaryota</taxon>
        <taxon>Viridiplantae</taxon>
        <taxon>Chlorophyta</taxon>
        <taxon>core chlorophytes</taxon>
        <taxon>Chlorophyceae</taxon>
        <taxon>CS clade</taxon>
        <taxon>Chlamydomonadales</taxon>
        <taxon>Haematococcaceae</taxon>
        <taxon>Haematococcus</taxon>
    </lineage>
</organism>
<evidence type="ECO:0000313" key="2">
    <source>
        <dbReference type="EMBL" id="GFH18725.1"/>
    </source>
</evidence>
<gene>
    <name evidence="2" type="ORF">HaLaN_15576</name>
</gene>
<proteinExistence type="predicted"/>
<dbReference type="EMBL" id="BLLF01001344">
    <property type="protein sequence ID" value="GFH18725.1"/>
    <property type="molecule type" value="Genomic_DNA"/>
</dbReference>
<feature type="signal peptide" evidence="1">
    <location>
        <begin position="1"/>
        <end position="26"/>
    </location>
</feature>
<sequence length="127" mass="12818">MVPTPPGSLTMQLAAASVVLVASCSTLMLLACGRHGNAAEAPNTQLTGNVLSTALSKNVVAVGATDNYSPVMIGIATLLAANDSMLTIPSRFMSPAQYAVKAKPKDSFTATCDTVNEAAGTMPCTGA</sequence>
<comment type="caution">
    <text evidence="2">The sequence shown here is derived from an EMBL/GenBank/DDBJ whole genome shotgun (WGS) entry which is preliminary data.</text>
</comment>
<dbReference type="Proteomes" id="UP000485058">
    <property type="component" value="Unassembled WGS sequence"/>
</dbReference>
<protein>
    <submittedName>
        <fullName evidence="2">Uncharacterized protein</fullName>
    </submittedName>
</protein>
<keyword evidence="1" id="KW-0732">Signal</keyword>
<accession>A0A699ZAM1</accession>